<dbReference type="InterPro" id="IPR002156">
    <property type="entry name" value="RNaseH_domain"/>
</dbReference>
<dbReference type="Gene3D" id="3.30.420.10">
    <property type="entry name" value="Ribonuclease H-like superfamily/Ribonuclease H"/>
    <property type="match status" value="1"/>
</dbReference>
<feature type="domain" description="Disease resistance R13L4/SHOC-2-like LRR" evidence="4">
    <location>
        <begin position="112"/>
        <end position="408"/>
    </location>
</feature>
<evidence type="ECO:0000256" key="2">
    <source>
        <dbReference type="SAM" id="MobiDB-lite"/>
    </source>
</evidence>
<dbReference type="PANTHER" id="PTHR47186">
    <property type="entry name" value="LEUCINE-RICH REPEAT-CONTAINING PROTEIN 57"/>
    <property type="match status" value="1"/>
</dbReference>
<dbReference type="CDD" id="cd06222">
    <property type="entry name" value="RNase_H_like"/>
    <property type="match status" value="1"/>
</dbReference>
<keyword evidence="1" id="KW-0677">Repeat</keyword>
<dbReference type="EMBL" id="JASCZI010181593">
    <property type="protein sequence ID" value="MED6184758.1"/>
    <property type="molecule type" value="Genomic_DNA"/>
</dbReference>
<organism evidence="5 6">
    <name type="scientific">Stylosanthes scabra</name>
    <dbReference type="NCBI Taxonomy" id="79078"/>
    <lineage>
        <taxon>Eukaryota</taxon>
        <taxon>Viridiplantae</taxon>
        <taxon>Streptophyta</taxon>
        <taxon>Embryophyta</taxon>
        <taxon>Tracheophyta</taxon>
        <taxon>Spermatophyta</taxon>
        <taxon>Magnoliopsida</taxon>
        <taxon>eudicotyledons</taxon>
        <taxon>Gunneridae</taxon>
        <taxon>Pentapetalae</taxon>
        <taxon>rosids</taxon>
        <taxon>fabids</taxon>
        <taxon>Fabales</taxon>
        <taxon>Fabaceae</taxon>
        <taxon>Papilionoideae</taxon>
        <taxon>50 kb inversion clade</taxon>
        <taxon>dalbergioids sensu lato</taxon>
        <taxon>Dalbergieae</taxon>
        <taxon>Pterocarpus clade</taxon>
        <taxon>Stylosanthes</taxon>
    </lineage>
</organism>
<dbReference type="SUPFAM" id="SSF53098">
    <property type="entry name" value="Ribonuclease H-like"/>
    <property type="match status" value="1"/>
</dbReference>
<dbReference type="InterPro" id="IPR044730">
    <property type="entry name" value="RNase_H-like_dom_plant"/>
</dbReference>
<gene>
    <name evidence="5" type="ORF">PIB30_117991</name>
</gene>
<reference evidence="5 6" key="1">
    <citation type="journal article" date="2023" name="Plants (Basel)">
        <title>Bridging the Gap: Combining Genomics and Transcriptomics Approaches to Understand Stylosanthes scabra, an Orphan Legume from the Brazilian Caatinga.</title>
        <authorList>
            <person name="Ferreira-Neto J.R.C."/>
            <person name="da Silva M.D."/>
            <person name="Binneck E."/>
            <person name="de Melo N.F."/>
            <person name="da Silva R.H."/>
            <person name="de Melo A.L.T.M."/>
            <person name="Pandolfi V."/>
            <person name="Bustamante F.O."/>
            <person name="Brasileiro-Vidal A.C."/>
            <person name="Benko-Iseppon A.M."/>
        </authorList>
    </citation>
    <scope>NUCLEOTIDE SEQUENCE [LARGE SCALE GENOMIC DNA]</scope>
    <source>
        <tissue evidence="5">Leaves</tissue>
    </source>
</reference>
<name>A0ABU6WL19_9FABA</name>
<evidence type="ECO:0000313" key="5">
    <source>
        <dbReference type="EMBL" id="MED6184758.1"/>
    </source>
</evidence>
<dbReference type="InterPro" id="IPR055414">
    <property type="entry name" value="LRR_R13L4/SHOC2-like"/>
</dbReference>
<sequence length="640" mass="72179">MVQIATRKSNGKVKTCRLPRAIWLAKVEESRSHQGQNETHSNRGKRENITRRVADRLDERDPWNNHIHDTSEDSSASLENYKNVFSFLSFDAQEGSKPGQDVGLFLKRCIASRCFLLLRVLDLERVYKPKLPKSIGKLTRLRYLGLRWTYLQSLPSSVSHLLKLQTLDLKHTYINILSRSIWKMELRHLFLSETYRSRFPPPPRGNYLSDLQTLWGLFVDEETKVKDGLDKLEKIRKLGLACQSMSSQEAMISQLHAIAEWIEKLTQLQSLRVKSRDEKGQPWKLHLKSFQDHTDLTDMYLLGELHLLGESDTPLIRTFPPSLVELTLSHSKLQDDPLQIVKDLPNLRSLSLLAESYTGKEFVCKSSCFPQLRILKLWGLKLLEDWSIEQEALPCLEQLEIRSCESLKMVPDGLQYVSTLIEFKVMDMHPDFERSVIENWDKVSHIPYVWINGLRCGSASPNQDTCTWKCPPAGWVCMNSAGSVISNSDTACGGLVRDKTGLILSGFSANLGGTSSVTVAELWGVLHGLNLVWDGGYRKLKVDIDSPGALSLIESSSGTIPASTVVQGIKDALKREWTVQFSHVSSEANRAAHMLAEMGHRLPLGVQPFISPPACLADIIREDLAGSALQQQQEQDANSQ</sequence>
<dbReference type="PANTHER" id="PTHR47186:SF50">
    <property type="entry name" value="FBD DOMAIN-CONTAINING PROTEIN"/>
    <property type="match status" value="1"/>
</dbReference>
<protein>
    <recommendedName>
        <fullName evidence="7">RNase H type-1 domain-containing protein</fullName>
    </recommendedName>
</protein>
<evidence type="ECO:0000259" key="3">
    <source>
        <dbReference type="Pfam" id="PF13456"/>
    </source>
</evidence>
<evidence type="ECO:0000313" key="6">
    <source>
        <dbReference type="Proteomes" id="UP001341840"/>
    </source>
</evidence>
<evidence type="ECO:0000256" key="1">
    <source>
        <dbReference type="ARBA" id="ARBA00022737"/>
    </source>
</evidence>
<accession>A0ABU6WL19</accession>
<dbReference type="Proteomes" id="UP001341840">
    <property type="component" value="Unassembled WGS sequence"/>
</dbReference>
<feature type="compositionally biased region" description="Basic and acidic residues" evidence="2">
    <location>
        <begin position="40"/>
        <end position="49"/>
    </location>
</feature>
<proteinExistence type="predicted"/>
<evidence type="ECO:0008006" key="7">
    <source>
        <dbReference type="Google" id="ProtNLM"/>
    </source>
</evidence>
<dbReference type="InterPro" id="IPR032675">
    <property type="entry name" value="LRR_dom_sf"/>
</dbReference>
<dbReference type="InterPro" id="IPR036397">
    <property type="entry name" value="RNaseH_sf"/>
</dbReference>
<dbReference type="Pfam" id="PF13456">
    <property type="entry name" value="RVT_3"/>
    <property type="match status" value="1"/>
</dbReference>
<keyword evidence="6" id="KW-1185">Reference proteome</keyword>
<feature type="region of interest" description="Disordered" evidence="2">
    <location>
        <begin position="29"/>
        <end position="49"/>
    </location>
</feature>
<evidence type="ECO:0000259" key="4">
    <source>
        <dbReference type="Pfam" id="PF23598"/>
    </source>
</evidence>
<feature type="domain" description="RNase H type-1" evidence="3">
    <location>
        <begin position="485"/>
        <end position="598"/>
    </location>
</feature>
<dbReference type="InterPro" id="IPR012337">
    <property type="entry name" value="RNaseH-like_sf"/>
</dbReference>
<comment type="caution">
    <text evidence="5">The sequence shown here is derived from an EMBL/GenBank/DDBJ whole genome shotgun (WGS) entry which is preliminary data.</text>
</comment>
<dbReference type="SUPFAM" id="SSF52058">
    <property type="entry name" value="L domain-like"/>
    <property type="match status" value="1"/>
</dbReference>
<dbReference type="Gene3D" id="3.80.10.10">
    <property type="entry name" value="Ribonuclease Inhibitor"/>
    <property type="match status" value="1"/>
</dbReference>
<dbReference type="Pfam" id="PF23598">
    <property type="entry name" value="LRR_14"/>
    <property type="match status" value="1"/>
</dbReference>